<evidence type="ECO:0000256" key="8">
    <source>
        <dbReference type="ARBA" id="ARBA00022989"/>
    </source>
</evidence>
<keyword evidence="13" id="KW-0732">Signal</keyword>
<comment type="pathway">
    <text evidence="2">Protein modification; protein glycosylation.</text>
</comment>
<evidence type="ECO:0000256" key="5">
    <source>
        <dbReference type="ARBA" id="ARBA00022679"/>
    </source>
</evidence>
<evidence type="ECO:0000256" key="7">
    <source>
        <dbReference type="ARBA" id="ARBA00022824"/>
    </source>
</evidence>
<evidence type="ECO:0000256" key="2">
    <source>
        <dbReference type="ARBA" id="ARBA00004922"/>
    </source>
</evidence>
<evidence type="ECO:0000313" key="14">
    <source>
        <dbReference type="EMBL" id="KAL0576840.1"/>
    </source>
</evidence>
<evidence type="ECO:0000313" key="15">
    <source>
        <dbReference type="Proteomes" id="UP001465976"/>
    </source>
</evidence>
<gene>
    <name evidence="14" type="primary">ECM39</name>
    <name evidence="14" type="ORF">V5O48_005137</name>
</gene>
<keyword evidence="4 12" id="KW-0328">Glycosyltransferase</keyword>
<feature type="transmembrane region" description="Helical" evidence="12">
    <location>
        <begin position="94"/>
        <end position="115"/>
    </location>
</feature>
<comment type="catalytic activity">
    <reaction evidence="11">
        <text>an alpha-D-Man-(1-&gt;2)-alpha-D-Man-(1-&gt;2)-alpha-D-Man-(1-&gt;3)-[alpha-D-Man-(1-&gt;2)-alpha-D-Man-(1-&gt;3)-alpha-D-Man-(1-&gt;6)]-beta-D-Man-(1-&gt;4)-beta-D-GlcNAc-(1-&gt;4)-alpha-D-GlcNAc-diphospho-di-trans,poly-cis-dolichol + a di-trans,poly-cis-dolichyl beta-D-mannosyl phosphate = an alpha-D-Man-(1-&gt;2)-alpha-D-Man-(1-&gt;2)-alpha-D-Man-(1-&gt;3)-[alpha-D-Man-(1-&gt;2)-alpha-D-Man-(1-&gt;3)-[alpha-D-Man-(1-&gt;6)]-alpha-D-Man-(1-&gt;6)]-beta-D-Man-(1-&gt;4)-beta-D-GlcNAc-(1-&gt;4)-alpha-D-GlcNAc-diphospho-di-trans,poly-cis-dolichol + a di-trans,poly-cis-dolichyl phosphate + H(+)</text>
        <dbReference type="Rhea" id="RHEA:29535"/>
        <dbReference type="Rhea" id="RHEA-COMP:19498"/>
        <dbReference type="Rhea" id="RHEA-COMP:19501"/>
        <dbReference type="Rhea" id="RHEA-COMP:19518"/>
        <dbReference type="Rhea" id="RHEA-COMP:19519"/>
        <dbReference type="ChEBI" id="CHEBI:15378"/>
        <dbReference type="ChEBI" id="CHEBI:57683"/>
        <dbReference type="ChEBI" id="CHEBI:58211"/>
        <dbReference type="ChEBI" id="CHEBI:132517"/>
        <dbReference type="ChEBI" id="CHEBI:132519"/>
        <dbReference type="EC" id="2.4.1.260"/>
    </reaction>
    <physiologicalReaction direction="left-to-right" evidence="11">
        <dbReference type="Rhea" id="RHEA:29536"/>
    </physiologicalReaction>
</comment>
<dbReference type="EC" id="2.4.1.-" evidence="12"/>
<dbReference type="Proteomes" id="UP001465976">
    <property type="component" value="Unassembled WGS sequence"/>
</dbReference>
<feature type="transmembrane region" description="Helical" evidence="12">
    <location>
        <begin position="354"/>
        <end position="377"/>
    </location>
</feature>
<keyword evidence="6 12" id="KW-0812">Transmembrane</keyword>
<evidence type="ECO:0000256" key="12">
    <source>
        <dbReference type="RuleBase" id="RU363075"/>
    </source>
</evidence>
<evidence type="ECO:0000256" key="3">
    <source>
        <dbReference type="ARBA" id="ARBA00007063"/>
    </source>
</evidence>
<feature type="transmembrane region" description="Helical" evidence="12">
    <location>
        <begin position="300"/>
        <end position="316"/>
    </location>
</feature>
<dbReference type="GO" id="GO:0052917">
    <property type="term" value="F:dol-P-Man:Man(7)GlcNAc(2)-PP-Dol alpha-1,6-mannosyltransferase activity"/>
    <property type="evidence" value="ECO:0007669"/>
    <property type="project" value="UniProtKB-EC"/>
</dbReference>
<evidence type="ECO:0000256" key="11">
    <source>
        <dbReference type="ARBA" id="ARBA00048899"/>
    </source>
</evidence>
<dbReference type="InterPro" id="IPR005599">
    <property type="entry name" value="GPI_mannosylTrfase"/>
</dbReference>
<organism evidence="14 15">
    <name type="scientific">Marasmius crinis-equi</name>
    <dbReference type="NCBI Taxonomy" id="585013"/>
    <lineage>
        <taxon>Eukaryota</taxon>
        <taxon>Fungi</taxon>
        <taxon>Dikarya</taxon>
        <taxon>Basidiomycota</taxon>
        <taxon>Agaricomycotina</taxon>
        <taxon>Agaricomycetes</taxon>
        <taxon>Agaricomycetidae</taxon>
        <taxon>Agaricales</taxon>
        <taxon>Marasmiineae</taxon>
        <taxon>Marasmiaceae</taxon>
        <taxon>Marasmius</taxon>
    </lineage>
</organism>
<dbReference type="PANTHER" id="PTHR22760:SF1">
    <property type="entry name" value="DOL-P-MAN:MAN(7)GLCNAC(2)-PP-DOL ALPHA-1,6-MANNOSYLTRANSFERASE"/>
    <property type="match status" value="1"/>
</dbReference>
<name>A0ABR3FN44_9AGAR</name>
<feature type="chain" id="PRO_5045168875" description="Mannosyltransferase" evidence="13">
    <location>
        <begin position="20"/>
        <end position="527"/>
    </location>
</feature>
<feature type="transmembrane region" description="Helical" evidence="12">
    <location>
        <begin position="322"/>
        <end position="342"/>
    </location>
</feature>
<proteinExistence type="inferred from homology"/>
<evidence type="ECO:0000256" key="13">
    <source>
        <dbReference type="SAM" id="SignalP"/>
    </source>
</evidence>
<keyword evidence="9 12" id="KW-0472">Membrane</keyword>
<feature type="transmembrane region" description="Helical" evidence="12">
    <location>
        <begin position="121"/>
        <end position="141"/>
    </location>
</feature>
<feature type="transmembrane region" description="Helical" evidence="12">
    <location>
        <begin position="177"/>
        <end position="203"/>
    </location>
</feature>
<keyword evidence="7 12" id="KW-0256">Endoplasmic reticulum</keyword>
<keyword evidence="5 14" id="KW-0808">Transferase</keyword>
<keyword evidence="8 12" id="KW-1133">Transmembrane helix</keyword>
<accession>A0ABR3FN44</accession>
<feature type="transmembrane region" description="Helical" evidence="12">
    <location>
        <begin position="53"/>
        <end position="73"/>
    </location>
</feature>
<dbReference type="Pfam" id="PF03901">
    <property type="entry name" value="Glyco_transf_22"/>
    <property type="match status" value="1"/>
</dbReference>
<dbReference type="EMBL" id="JBAHYK010000194">
    <property type="protein sequence ID" value="KAL0576840.1"/>
    <property type="molecule type" value="Genomic_DNA"/>
</dbReference>
<comment type="subcellular location">
    <subcellularLocation>
        <location evidence="1 12">Endoplasmic reticulum membrane</location>
        <topology evidence="1 12">Multi-pass membrane protein</topology>
    </subcellularLocation>
</comment>
<protein>
    <recommendedName>
        <fullName evidence="12">Mannosyltransferase</fullName>
        <ecNumber evidence="12">2.4.1.-</ecNumber>
    </recommendedName>
</protein>
<feature type="signal peptide" evidence="13">
    <location>
        <begin position="1"/>
        <end position="19"/>
    </location>
</feature>
<evidence type="ECO:0000256" key="6">
    <source>
        <dbReference type="ARBA" id="ARBA00022692"/>
    </source>
</evidence>
<evidence type="ECO:0000256" key="10">
    <source>
        <dbReference type="ARBA" id="ARBA00044721"/>
    </source>
</evidence>
<comment type="similarity">
    <text evidence="3 12">Belongs to the glycosyltransferase 22 family.</text>
</comment>
<comment type="function">
    <text evidence="10">Mannosyltransferase that operates in the biosynthetic pathway of dolichol-linked oligosaccharides, the glycan precursors employed in protein asparagine (N)-glycosylation. The assembly of dolichol-linked oligosaccharides begins on the cytosolic side of the endoplasmic reticulum membrane and finishes in its lumen. The sequential addition of sugars to dolichol pyrophosphate produces dolichol-linked oligosaccharides containing fourteen sugars, including two GlcNAcs, nine mannoses and three glucoses. Once assembled, the oligosaccharide is transferred from the lipid to nascent proteins by oligosaccharyltransferases. In the lumen of the endoplasmic reticulum, adds the eighth mannose residue in an alpha-1,6 linkage onto Man(7)GlcNAc(2)-PP-dolichol to produce Man(8)GlcNAc(2)-PP-dolichol.</text>
</comment>
<sequence>MSFALDLLIVAAGWIHVLLAPYTKVEESFNLHATHDVLMYGVGPANLHKYDHFTFPGAVPRTFIGSMILGWISSPLIRLGSSFDLVSGKLDIQIIVRITLTTLNALGLCCIRHAVSKRFGRLTGLFFTLFTLSQFHIPFWMGRTLPNMFALLPVNLATYLLIYRSPNAPNPTSKSVYTAISLLTFAGVIFRAELVLLLGPFVLQSLYQGNCTLNGVVKTGILTAASSLALTVAVDTYFWKTSYPLWPEWAGIYFNVVQGKSSEWGTSPPWTYFLTYLPKLLLSALPLSGFSFIFDHRIRALLLPYITFIVLISALGHKEWRFIVYVIPAFNVAAARASRWMVSRRKSSFMGRLYFLAAFAMILANFAVTALTIIASMQNYPGGAALTQYNDYVTQNYTSTSHVHISNLAAQTGASLFLQAHAPPFLSSQPSALVTYNKTEELTTASLTSSGHFTHLISEVPLKDFGWLDKGKWKEVAAVDGFDKWVIDWDFLRGRFKTDGGVWGAAKRLQTVVQMEKSEKLWILERK</sequence>
<feature type="transmembrane region" description="Helical" evidence="12">
    <location>
        <begin position="215"/>
        <end position="239"/>
    </location>
</feature>
<evidence type="ECO:0000256" key="4">
    <source>
        <dbReference type="ARBA" id="ARBA00022676"/>
    </source>
</evidence>
<reference evidence="14 15" key="1">
    <citation type="submission" date="2024-02" db="EMBL/GenBank/DDBJ databases">
        <title>A draft genome for the cacao thread blight pathogen Marasmius crinis-equi.</title>
        <authorList>
            <person name="Cohen S.P."/>
            <person name="Baruah I.K."/>
            <person name="Amoako-Attah I."/>
            <person name="Bukari Y."/>
            <person name="Meinhardt L.W."/>
            <person name="Bailey B.A."/>
        </authorList>
    </citation>
    <scope>NUCLEOTIDE SEQUENCE [LARGE SCALE GENOMIC DNA]</scope>
    <source>
        <strain evidence="14 15">GH-76</strain>
    </source>
</reference>
<comment type="caution">
    <text evidence="14">The sequence shown here is derived from an EMBL/GenBank/DDBJ whole genome shotgun (WGS) entry which is preliminary data.</text>
</comment>
<dbReference type="PANTHER" id="PTHR22760">
    <property type="entry name" value="GLYCOSYLTRANSFERASE"/>
    <property type="match status" value="1"/>
</dbReference>
<evidence type="ECO:0000256" key="9">
    <source>
        <dbReference type="ARBA" id="ARBA00023136"/>
    </source>
</evidence>
<keyword evidence="15" id="KW-1185">Reference proteome</keyword>
<feature type="transmembrane region" description="Helical" evidence="12">
    <location>
        <begin position="270"/>
        <end position="293"/>
    </location>
</feature>
<evidence type="ECO:0000256" key="1">
    <source>
        <dbReference type="ARBA" id="ARBA00004477"/>
    </source>
</evidence>